<keyword evidence="2" id="KW-1185">Reference proteome</keyword>
<dbReference type="Pfam" id="PF03069">
    <property type="entry name" value="FmdA_AmdA"/>
    <property type="match status" value="2"/>
</dbReference>
<accession>A0ABP8E233</accession>
<dbReference type="RefSeq" id="WP_344795397.1">
    <property type="nucleotide sequence ID" value="NZ_BAABAU010000001.1"/>
</dbReference>
<dbReference type="InterPro" id="IPR004304">
    <property type="entry name" value="FmdA_AmdA"/>
</dbReference>
<organism evidence="1 2">
    <name type="scientific">Frondihabitans peucedani</name>
    <dbReference type="NCBI Taxonomy" id="598626"/>
    <lineage>
        <taxon>Bacteria</taxon>
        <taxon>Bacillati</taxon>
        <taxon>Actinomycetota</taxon>
        <taxon>Actinomycetes</taxon>
        <taxon>Micrococcales</taxon>
        <taxon>Microbacteriaceae</taxon>
        <taxon>Frondihabitans</taxon>
    </lineage>
</organism>
<name>A0ABP8E233_9MICO</name>
<dbReference type="Proteomes" id="UP001501594">
    <property type="component" value="Unassembled WGS sequence"/>
</dbReference>
<dbReference type="Gene3D" id="3.10.28.20">
    <property type="entry name" value="Acetamidase/Formamidase-like domains"/>
    <property type="match status" value="1"/>
</dbReference>
<proteinExistence type="predicted"/>
<reference evidence="2" key="1">
    <citation type="journal article" date="2019" name="Int. J. Syst. Evol. Microbiol.">
        <title>The Global Catalogue of Microorganisms (GCM) 10K type strain sequencing project: providing services to taxonomists for standard genome sequencing and annotation.</title>
        <authorList>
            <consortium name="The Broad Institute Genomics Platform"/>
            <consortium name="The Broad Institute Genome Sequencing Center for Infectious Disease"/>
            <person name="Wu L."/>
            <person name="Ma J."/>
        </authorList>
    </citation>
    <scope>NUCLEOTIDE SEQUENCE [LARGE SCALE GENOMIC DNA]</scope>
    <source>
        <strain evidence="2">JCM 17442</strain>
    </source>
</reference>
<evidence type="ECO:0000313" key="1">
    <source>
        <dbReference type="EMBL" id="GAA4266300.1"/>
    </source>
</evidence>
<evidence type="ECO:0000313" key="2">
    <source>
        <dbReference type="Proteomes" id="UP001501594"/>
    </source>
</evidence>
<dbReference type="SUPFAM" id="SSF141130">
    <property type="entry name" value="Acetamidase/Formamidase-like"/>
    <property type="match status" value="1"/>
</dbReference>
<dbReference type="PANTHER" id="PTHR31891:SF1">
    <property type="entry name" value="FORMAMIDASE C869.04-RELATED"/>
    <property type="match status" value="1"/>
</dbReference>
<gene>
    <name evidence="1" type="ORF">GCM10022256_19120</name>
</gene>
<dbReference type="Gene3D" id="2.60.120.580">
    <property type="entry name" value="Acetamidase/Formamidase-like domains"/>
    <property type="match status" value="1"/>
</dbReference>
<sequence length="315" mass="33263">MTDTSLSAGLDHFLDKSLGRPGFTADVEPVIRITPGTGERIGFETSDAVYAELHDHHDMAKLQAQINPVTGPVYVEGAKPGDALAVTVHEIRLKDYGWSVSLPGSGALQHVMGDELFTRQVPIDEAGVHVTDRHVFAALPMIGCMGTAPAAGTNSTIMPAYAEGGNMDVTENRIGSTVYLPVMVEGAYLSIGDIHAIMAEGESSFVAIEAEGVAVVSVDLVPGLTLRAPRIETDDEWIFVGLGSPVQESIRRGYEDAFAFLVDDHGWSKGDAYAVLSAVGHSRLGGPTGSGDPDPLHPFDAVGAVTLHRVPKSVL</sequence>
<dbReference type="EMBL" id="BAABAU010000001">
    <property type="protein sequence ID" value="GAA4266300.1"/>
    <property type="molecule type" value="Genomic_DNA"/>
</dbReference>
<protein>
    <submittedName>
        <fullName evidence="1">Acetamidase/formamidase family protein</fullName>
    </submittedName>
</protein>
<comment type="caution">
    <text evidence="1">The sequence shown here is derived from an EMBL/GenBank/DDBJ whole genome shotgun (WGS) entry which is preliminary data.</text>
</comment>
<dbReference type="PANTHER" id="PTHR31891">
    <property type="entry name" value="FORMAMIDASE C869.04-RELATED"/>
    <property type="match status" value="1"/>
</dbReference>
<dbReference type="Gene3D" id="2.40.10.120">
    <property type="match status" value="1"/>
</dbReference>